<feature type="domain" description="EF-hand" evidence="4">
    <location>
        <begin position="258"/>
        <end position="291"/>
    </location>
</feature>
<dbReference type="SUPFAM" id="SSF47473">
    <property type="entry name" value="EF-hand"/>
    <property type="match status" value="1"/>
</dbReference>
<protein>
    <recommendedName>
        <fullName evidence="4">EF-hand domain-containing protein</fullName>
    </recommendedName>
</protein>
<comment type="caution">
    <text evidence="5">The sequence shown here is derived from an EMBL/GenBank/DDBJ whole genome shotgun (WGS) entry which is preliminary data.</text>
</comment>
<feature type="region of interest" description="Disordered" evidence="3">
    <location>
        <begin position="28"/>
        <end position="67"/>
    </location>
</feature>
<dbReference type="Gene3D" id="1.10.238.10">
    <property type="entry name" value="EF-hand"/>
    <property type="match status" value="1"/>
</dbReference>
<dbReference type="InterPro" id="IPR011992">
    <property type="entry name" value="EF-hand-dom_pair"/>
</dbReference>
<proteinExistence type="predicted"/>
<organism evidence="5 6">
    <name type="scientific">Adineta ricciae</name>
    <name type="common">Rotifer</name>
    <dbReference type="NCBI Taxonomy" id="249248"/>
    <lineage>
        <taxon>Eukaryota</taxon>
        <taxon>Metazoa</taxon>
        <taxon>Spiralia</taxon>
        <taxon>Gnathifera</taxon>
        <taxon>Rotifera</taxon>
        <taxon>Eurotatoria</taxon>
        <taxon>Bdelloidea</taxon>
        <taxon>Adinetida</taxon>
        <taxon>Adinetidae</taxon>
        <taxon>Adineta</taxon>
    </lineage>
</organism>
<accession>A0A814XTC0</accession>
<dbReference type="EMBL" id="CAJNOJ010000160">
    <property type="protein sequence ID" value="CAF1220050.1"/>
    <property type="molecule type" value="Genomic_DNA"/>
</dbReference>
<evidence type="ECO:0000313" key="6">
    <source>
        <dbReference type="Proteomes" id="UP000663852"/>
    </source>
</evidence>
<dbReference type="GO" id="GO:0016460">
    <property type="term" value="C:myosin II complex"/>
    <property type="evidence" value="ECO:0007669"/>
    <property type="project" value="TreeGrafter"/>
</dbReference>
<keyword evidence="2" id="KW-0106">Calcium</keyword>
<dbReference type="PANTHER" id="PTHR23048">
    <property type="entry name" value="MYOSIN LIGHT CHAIN 1, 3"/>
    <property type="match status" value="1"/>
</dbReference>
<keyword evidence="1" id="KW-0677">Repeat</keyword>
<name>A0A814XTC0_ADIRI</name>
<feature type="compositionally biased region" description="Low complexity" evidence="3">
    <location>
        <begin position="36"/>
        <end position="47"/>
    </location>
</feature>
<evidence type="ECO:0000256" key="3">
    <source>
        <dbReference type="SAM" id="MobiDB-lite"/>
    </source>
</evidence>
<evidence type="ECO:0000256" key="1">
    <source>
        <dbReference type="ARBA" id="ARBA00022737"/>
    </source>
</evidence>
<evidence type="ECO:0000256" key="2">
    <source>
        <dbReference type="ARBA" id="ARBA00022837"/>
    </source>
</evidence>
<dbReference type="FunFam" id="1.10.238.10:FF:000178">
    <property type="entry name" value="Calmodulin-2 A"/>
    <property type="match status" value="1"/>
</dbReference>
<feature type="domain" description="EF-hand" evidence="4">
    <location>
        <begin position="185"/>
        <end position="220"/>
    </location>
</feature>
<dbReference type="AlphaFoldDB" id="A0A814XTC0"/>
<reference evidence="5" key="1">
    <citation type="submission" date="2021-02" db="EMBL/GenBank/DDBJ databases">
        <authorList>
            <person name="Nowell W R."/>
        </authorList>
    </citation>
    <scope>NUCLEOTIDE SEQUENCE</scope>
</reference>
<dbReference type="Proteomes" id="UP000663852">
    <property type="component" value="Unassembled WGS sequence"/>
</dbReference>
<evidence type="ECO:0000259" key="4">
    <source>
        <dbReference type="PROSITE" id="PS50222"/>
    </source>
</evidence>
<feature type="compositionally biased region" description="Polar residues" evidence="3">
    <location>
        <begin position="48"/>
        <end position="57"/>
    </location>
</feature>
<gene>
    <name evidence="5" type="ORF">EDS130_LOCUS26365</name>
</gene>
<dbReference type="CDD" id="cd00051">
    <property type="entry name" value="EFh"/>
    <property type="match status" value="2"/>
</dbReference>
<dbReference type="InterPro" id="IPR018247">
    <property type="entry name" value="EF_Hand_1_Ca_BS"/>
</dbReference>
<feature type="domain" description="EF-hand" evidence="4">
    <location>
        <begin position="222"/>
        <end position="257"/>
    </location>
</feature>
<dbReference type="InterPro" id="IPR050230">
    <property type="entry name" value="CALM/Myosin/TropC-like"/>
</dbReference>
<dbReference type="OrthoDB" id="26525at2759"/>
<dbReference type="PANTHER" id="PTHR23048:SF0">
    <property type="entry name" value="CALMODULIN LIKE 3"/>
    <property type="match status" value="1"/>
</dbReference>
<feature type="domain" description="EF-hand" evidence="4">
    <location>
        <begin position="149"/>
        <end position="184"/>
    </location>
</feature>
<evidence type="ECO:0000313" key="5">
    <source>
        <dbReference type="EMBL" id="CAF1220050.1"/>
    </source>
</evidence>
<dbReference type="SMART" id="SM00054">
    <property type="entry name" value="EFh"/>
    <property type="match status" value="4"/>
</dbReference>
<dbReference type="GO" id="GO:0005509">
    <property type="term" value="F:calcium ion binding"/>
    <property type="evidence" value="ECO:0007669"/>
    <property type="project" value="InterPro"/>
</dbReference>
<dbReference type="PROSITE" id="PS50222">
    <property type="entry name" value="EF_HAND_2"/>
    <property type="match status" value="4"/>
</dbReference>
<dbReference type="InterPro" id="IPR002048">
    <property type="entry name" value="EF_hand_dom"/>
</dbReference>
<dbReference type="Pfam" id="PF13499">
    <property type="entry name" value="EF-hand_7"/>
    <property type="match status" value="2"/>
</dbReference>
<dbReference type="PROSITE" id="PS00018">
    <property type="entry name" value="EF_HAND_1"/>
    <property type="match status" value="3"/>
</dbReference>
<sequence length="291" mass="32988">MCTSDTKMTREGLDLAINDEHLPRKSSRTVTFTLGSPTSSSRSSLCSQENDSTSFETPTEEQRILQHSESCTLEDSRRRPLIEDPYQLTPNLQILDDWMIIDSRTVSVMHYERTISYKHTVTTTTSYVLIRTTGKNRRELSEAHGFSEEQIAVFEESFSVLDRDGDGSISNSEIHSLMNSLGYSPSHEDISSVISKVDIDGDGSVDFDEFLIMMQRRKSIGGSGTELQKVFNVFDKNKDGYIDKDELYDMLARLGEHITEEDVIEMISEADCLDHDGKVSYEEFKAILHPK</sequence>